<feature type="region of interest" description="Disordered" evidence="1">
    <location>
        <begin position="125"/>
        <end position="156"/>
    </location>
</feature>
<dbReference type="OrthoDB" id="1742149at2759"/>
<keyword evidence="3" id="KW-1185">Reference proteome</keyword>
<feature type="compositionally biased region" description="Low complexity" evidence="1">
    <location>
        <begin position="78"/>
        <end position="87"/>
    </location>
</feature>
<dbReference type="AlphaFoldDB" id="A0A8T0CNW6"/>
<feature type="compositionally biased region" description="Polar residues" evidence="1">
    <location>
        <begin position="88"/>
        <end position="102"/>
    </location>
</feature>
<evidence type="ECO:0000256" key="1">
    <source>
        <dbReference type="SAM" id="MobiDB-lite"/>
    </source>
</evidence>
<protein>
    <submittedName>
        <fullName evidence="2">Uncharacterized protein</fullName>
    </submittedName>
</protein>
<name>A0A8T0CNW6_CORYI</name>
<proteinExistence type="predicted"/>
<sequence>MTSRTGLVTTVRARPSTGSSRRPKPPLTSSPSSLPGSPPPPPPPPLLPLPIIIHRQRMSGRARWISMDAAAEDIRNLQQQQQQQQQQINSHHQSNPNATSFLPPSLDSDSIADTIKSFFPMGVVSADASPPPPPSSVQFQSYHPHPPDLLSRTSSHNQDLRLSLQSFQDPVLLRPQSHDHHVVFSGAPQLGFDSSPAASLWPSEHAHHNTNPASDIGRFQRIAPWSVGGSNGGGGGGFMFSPPQPEAAAAAVQPLFGHSQFFTQRGPLQSSNMPVIRAWIDPTLSSSDHHHQIQHSIHPISPAVGFASGGFPGYHIPARIQGQDGEHDGILDKPSSASSDSHH</sequence>
<feature type="region of interest" description="Disordered" evidence="1">
    <location>
        <begin position="1"/>
        <end position="48"/>
    </location>
</feature>
<evidence type="ECO:0000313" key="3">
    <source>
        <dbReference type="Proteomes" id="UP000806378"/>
    </source>
</evidence>
<feature type="compositionally biased region" description="Pro residues" evidence="1">
    <location>
        <begin position="36"/>
        <end position="48"/>
    </location>
</feature>
<gene>
    <name evidence="2" type="ORF">BT93_L1051</name>
</gene>
<dbReference type="Gramene" id="rna-gnl|WGS:JABURB|Cocit.L1051.1">
    <property type="protein sequence ID" value="cds-KAF7849253.1"/>
    <property type="gene ID" value="gene-BT93_L1051"/>
</dbReference>
<dbReference type="EMBL" id="MU089828">
    <property type="protein sequence ID" value="KAF7849253.1"/>
    <property type="molecule type" value="Genomic_DNA"/>
</dbReference>
<dbReference type="Proteomes" id="UP000806378">
    <property type="component" value="Unassembled WGS sequence"/>
</dbReference>
<evidence type="ECO:0000313" key="2">
    <source>
        <dbReference type="EMBL" id="KAF7849253.1"/>
    </source>
</evidence>
<accession>A0A8T0CNW6</accession>
<organism evidence="2 3">
    <name type="scientific">Corymbia citriodora subsp. variegata</name>
    <dbReference type="NCBI Taxonomy" id="360336"/>
    <lineage>
        <taxon>Eukaryota</taxon>
        <taxon>Viridiplantae</taxon>
        <taxon>Streptophyta</taxon>
        <taxon>Embryophyta</taxon>
        <taxon>Tracheophyta</taxon>
        <taxon>Spermatophyta</taxon>
        <taxon>Magnoliopsida</taxon>
        <taxon>eudicotyledons</taxon>
        <taxon>Gunneridae</taxon>
        <taxon>Pentapetalae</taxon>
        <taxon>rosids</taxon>
        <taxon>malvids</taxon>
        <taxon>Myrtales</taxon>
        <taxon>Myrtaceae</taxon>
        <taxon>Myrtoideae</taxon>
        <taxon>Eucalypteae</taxon>
        <taxon>Corymbia</taxon>
    </lineage>
</organism>
<feature type="region of interest" description="Disordered" evidence="1">
    <location>
        <begin position="315"/>
        <end position="343"/>
    </location>
</feature>
<reference evidence="2" key="1">
    <citation type="submission" date="2020-05" db="EMBL/GenBank/DDBJ databases">
        <title>WGS assembly of Corymbia citriodora subspecies variegata.</title>
        <authorList>
            <person name="Barry K."/>
            <person name="Hundley H."/>
            <person name="Shu S."/>
            <person name="Jenkins J."/>
            <person name="Grimwood J."/>
            <person name="Baten A."/>
        </authorList>
    </citation>
    <scope>NUCLEOTIDE SEQUENCE</scope>
    <source>
        <strain evidence="2">CV2-018</strain>
    </source>
</reference>
<feature type="region of interest" description="Disordered" evidence="1">
    <location>
        <begin position="75"/>
        <end position="107"/>
    </location>
</feature>
<comment type="caution">
    <text evidence="2">The sequence shown here is derived from an EMBL/GenBank/DDBJ whole genome shotgun (WGS) entry which is preliminary data.</text>
</comment>